<comment type="caution">
    <text evidence="2">The sequence shown here is derived from an EMBL/GenBank/DDBJ whole genome shotgun (WGS) entry which is preliminary data.</text>
</comment>
<dbReference type="Gene3D" id="3.30.710.10">
    <property type="entry name" value="Potassium Channel Kv1.1, Chain A"/>
    <property type="match status" value="1"/>
</dbReference>
<dbReference type="Pfam" id="PF00651">
    <property type="entry name" value="BTB"/>
    <property type="match status" value="1"/>
</dbReference>
<dbReference type="SUPFAM" id="SSF54695">
    <property type="entry name" value="POZ domain"/>
    <property type="match status" value="1"/>
</dbReference>
<dbReference type="InterPro" id="IPR000210">
    <property type="entry name" value="BTB/POZ_dom"/>
</dbReference>
<evidence type="ECO:0000259" key="1">
    <source>
        <dbReference type="PROSITE" id="PS50097"/>
    </source>
</evidence>
<dbReference type="Proteomes" id="UP000076154">
    <property type="component" value="Unassembled WGS sequence"/>
</dbReference>
<dbReference type="CDD" id="cd18186">
    <property type="entry name" value="BTB_POZ_ZBTB_KLHL-like"/>
    <property type="match status" value="1"/>
</dbReference>
<gene>
    <name evidence="2" type="ORF">Hypma_004655</name>
</gene>
<dbReference type="OrthoDB" id="3357985at2759"/>
<organism evidence="2 3">
    <name type="scientific">Hypsizygus marmoreus</name>
    <name type="common">White beech mushroom</name>
    <name type="synonym">Agaricus marmoreus</name>
    <dbReference type="NCBI Taxonomy" id="39966"/>
    <lineage>
        <taxon>Eukaryota</taxon>
        <taxon>Fungi</taxon>
        <taxon>Dikarya</taxon>
        <taxon>Basidiomycota</taxon>
        <taxon>Agaricomycotina</taxon>
        <taxon>Agaricomycetes</taxon>
        <taxon>Agaricomycetidae</taxon>
        <taxon>Agaricales</taxon>
        <taxon>Tricholomatineae</taxon>
        <taxon>Lyophyllaceae</taxon>
        <taxon>Hypsizygus</taxon>
    </lineage>
</organism>
<proteinExistence type="predicted"/>
<reference evidence="2" key="1">
    <citation type="submission" date="2018-04" db="EMBL/GenBank/DDBJ databases">
        <title>Whole genome sequencing of Hypsizygus marmoreus.</title>
        <authorList>
            <person name="Choi I.-G."/>
            <person name="Min B."/>
            <person name="Kim J.-G."/>
            <person name="Kim S."/>
            <person name="Oh Y.-L."/>
            <person name="Kong W.-S."/>
            <person name="Park H."/>
            <person name="Jeong J."/>
            <person name="Song E.-S."/>
        </authorList>
    </citation>
    <scope>NUCLEOTIDE SEQUENCE [LARGE SCALE GENOMIC DNA]</scope>
    <source>
        <strain evidence="2">51987-8</strain>
    </source>
</reference>
<dbReference type="STRING" id="39966.A0A369J2I7"/>
<accession>A0A369J2I7</accession>
<keyword evidence="3" id="KW-1185">Reference proteome</keyword>
<dbReference type="InterPro" id="IPR011333">
    <property type="entry name" value="SKP1/BTB/POZ_sf"/>
</dbReference>
<feature type="domain" description="BTB" evidence="1">
    <location>
        <begin position="22"/>
        <end position="97"/>
    </location>
</feature>
<sequence>MKGSLTHGTICPAGHPFDNPKADVILRSSDKPPTDFYVFKLLLSLASPFFDDAFTLPQPPKSDNTTSSIPVINMAEDRRTLELVLGFCYPISIAEPPLVSSLEDLKLAMRAALKFEMKNIQSYLRRVLAEPRFMECQPLRVFAIACHYGWAIEARKAARHTLRYSTRVSNMIVDELELISAAMYHRLQCYQQQCGDAAASHVLDRRIPKSGEEWLWDTCPECPREQHDNVKGSFGRFREEWRRSARPRWLLEWMNAVAMALRDRPYGQTVKSFDLRREALIQANKCRYCSGGADEELDLFIESLAQQVEACVSKIILDLGLEDKQANVDQ</sequence>
<dbReference type="AlphaFoldDB" id="A0A369J2I7"/>
<dbReference type="SMART" id="SM00225">
    <property type="entry name" value="BTB"/>
    <property type="match status" value="1"/>
</dbReference>
<evidence type="ECO:0000313" key="3">
    <source>
        <dbReference type="Proteomes" id="UP000076154"/>
    </source>
</evidence>
<dbReference type="InParanoid" id="A0A369J2I7"/>
<name>A0A369J2I7_HYPMA</name>
<dbReference type="PROSITE" id="PS50097">
    <property type="entry name" value="BTB"/>
    <property type="match status" value="1"/>
</dbReference>
<dbReference type="EMBL" id="LUEZ02000181">
    <property type="protein sequence ID" value="RDB15360.1"/>
    <property type="molecule type" value="Genomic_DNA"/>
</dbReference>
<protein>
    <recommendedName>
        <fullName evidence="1">BTB domain-containing protein</fullName>
    </recommendedName>
</protein>
<evidence type="ECO:0000313" key="2">
    <source>
        <dbReference type="EMBL" id="RDB15360.1"/>
    </source>
</evidence>